<name>A0A6C0LY06_9ZZZZ</name>
<proteinExistence type="predicted"/>
<organism evidence="1">
    <name type="scientific">viral metagenome</name>
    <dbReference type="NCBI Taxonomy" id="1070528"/>
    <lineage>
        <taxon>unclassified sequences</taxon>
        <taxon>metagenomes</taxon>
        <taxon>organismal metagenomes</taxon>
    </lineage>
</organism>
<dbReference type="EMBL" id="MN740609">
    <property type="protein sequence ID" value="QHU35537.1"/>
    <property type="molecule type" value="Genomic_DNA"/>
</dbReference>
<sequence length="89" mass="9938">MGLGDECIVCYTETKSGLVCDNEPDDAKWDTAMRTICIKCLVKFKPHRIVLDTLGYGRLSDTCYACGCDDHFMLDVNICGHHVEKFAGM</sequence>
<protein>
    <submittedName>
        <fullName evidence="1">Uncharacterized protein</fullName>
    </submittedName>
</protein>
<reference evidence="1" key="1">
    <citation type="journal article" date="2020" name="Nature">
        <title>Giant virus diversity and host interactions through global metagenomics.</title>
        <authorList>
            <person name="Schulz F."/>
            <person name="Roux S."/>
            <person name="Paez-Espino D."/>
            <person name="Jungbluth S."/>
            <person name="Walsh D.A."/>
            <person name="Denef V.J."/>
            <person name="McMahon K.D."/>
            <person name="Konstantinidis K.T."/>
            <person name="Eloe-Fadrosh E.A."/>
            <person name="Kyrpides N.C."/>
            <person name="Woyke T."/>
        </authorList>
    </citation>
    <scope>NUCLEOTIDE SEQUENCE</scope>
    <source>
        <strain evidence="1">GVMAG-S-1029409-49</strain>
    </source>
</reference>
<accession>A0A6C0LY06</accession>
<dbReference type="AlphaFoldDB" id="A0A6C0LY06"/>
<evidence type="ECO:0000313" key="1">
    <source>
        <dbReference type="EMBL" id="QHU35537.1"/>
    </source>
</evidence>